<dbReference type="PANTHER" id="PTHR44835">
    <property type="entry name" value="UDP-N-ACETYLGLUCOSAMINE--PEPTIDE N-ACETYLGLUCOSAMINYLTRANSFERASE SPINDLY-RELATED"/>
    <property type="match status" value="1"/>
</dbReference>
<evidence type="ECO:0000256" key="6">
    <source>
        <dbReference type="ARBA" id="ARBA00022737"/>
    </source>
</evidence>
<evidence type="ECO:0000259" key="9">
    <source>
        <dbReference type="Pfam" id="PF13844"/>
    </source>
</evidence>
<dbReference type="GO" id="GO:0097363">
    <property type="term" value="F:protein O-acetylglucosaminyltransferase activity"/>
    <property type="evidence" value="ECO:0007669"/>
    <property type="project" value="UniProtKB-EC"/>
</dbReference>
<comment type="caution">
    <text evidence="10">The sequence shown here is derived from an EMBL/GenBank/DDBJ whole genome shotgun (WGS) entry which is preliminary data.</text>
</comment>
<reference evidence="10 11" key="1">
    <citation type="submission" date="2018-11" db="EMBL/GenBank/DDBJ databases">
        <title>Paraburkholderia sp. DHOA04, isolated from soil.</title>
        <authorList>
            <person name="Gao Z.-H."/>
            <person name="Qiu L.-H."/>
            <person name="Fu J.-C."/>
        </authorList>
    </citation>
    <scope>NUCLEOTIDE SEQUENCE [LARGE SCALE GENOMIC DNA]</scope>
    <source>
        <strain evidence="10 11">DHOA04</strain>
    </source>
</reference>
<comment type="pathway">
    <text evidence="1">Protein modification; protein glycosylation.</text>
</comment>
<keyword evidence="5 10" id="KW-0808">Transferase</keyword>
<evidence type="ECO:0000256" key="3">
    <source>
        <dbReference type="ARBA" id="ARBA00011970"/>
    </source>
</evidence>
<dbReference type="InterPro" id="IPR029489">
    <property type="entry name" value="OGT/SEC/SPY_C"/>
</dbReference>
<dbReference type="InterPro" id="IPR011990">
    <property type="entry name" value="TPR-like_helical_dom_sf"/>
</dbReference>
<dbReference type="EC" id="2.4.1.255" evidence="3"/>
<organism evidence="10 11">
    <name type="scientific">Paraburkholderia dinghuensis</name>
    <dbReference type="NCBI Taxonomy" id="2305225"/>
    <lineage>
        <taxon>Bacteria</taxon>
        <taxon>Pseudomonadati</taxon>
        <taxon>Pseudomonadota</taxon>
        <taxon>Betaproteobacteria</taxon>
        <taxon>Burkholderiales</taxon>
        <taxon>Burkholderiaceae</taxon>
        <taxon>Paraburkholderia</taxon>
    </lineage>
</organism>
<dbReference type="InterPro" id="IPR029044">
    <property type="entry name" value="Nucleotide-diphossugar_trans"/>
</dbReference>
<gene>
    <name evidence="10" type="ORF">D1Y85_12855</name>
</gene>
<feature type="repeat" description="TPR" evidence="8">
    <location>
        <begin position="252"/>
        <end position="285"/>
    </location>
</feature>
<keyword evidence="7 8" id="KW-0802">TPR repeat</keyword>
<dbReference type="RefSeq" id="WP_124151444.1">
    <property type="nucleotide sequence ID" value="NZ_RQIS01000008.1"/>
</dbReference>
<dbReference type="Pfam" id="PF13844">
    <property type="entry name" value="Glyco_transf_41"/>
    <property type="match status" value="2"/>
</dbReference>
<evidence type="ECO:0000256" key="1">
    <source>
        <dbReference type="ARBA" id="ARBA00004922"/>
    </source>
</evidence>
<evidence type="ECO:0000256" key="7">
    <source>
        <dbReference type="ARBA" id="ARBA00022803"/>
    </source>
</evidence>
<dbReference type="InterPro" id="IPR051939">
    <property type="entry name" value="Glycosyltr_41/O-GlcNAc_trsf"/>
</dbReference>
<dbReference type="Gene3D" id="3.40.50.11380">
    <property type="match status" value="1"/>
</dbReference>
<keyword evidence="4" id="KW-0328">Glycosyltransferase</keyword>
<dbReference type="SUPFAM" id="SSF53756">
    <property type="entry name" value="UDP-Glycosyltransferase/glycogen phosphorylase"/>
    <property type="match status" value="1"/>
</dbReference>
<evidence type="ECO:0000256" key="2">
    <source>
        <dbReference type="ARBA" id="ARBA00005386"/>
    </source>
</evidence>
<proteinExistence type="inferred from homology"/>
<dbReference type="PROSITE" id="PS50005">
    <property type="entry name" value="TPR"/>
    <property type="match status" value="1"/>
</dbReference>
<dbReference type="Gene3D" id="3.40.50.2000">
    <property type="entry name" value="Glycogen Phosphorylase B"/>
    <property type="match status" value="1"/>
</dbReference>
<dbReference type="Pfam" id="PF13181">
    <property type="entry name" value="TPR_8"/>
    <property type="match status" value="1"/>
</dbReference>
<sequence>MTTAIQSNVEFEALARQFEATIERLIAVEDFRQAEALARQMTQLLPDAGYGWKALAFLRLVDGDLPGAYEPMCRCMTLLPADTDLQPHWSAVRAAYEQAVQPASTVDAQRPTALPTREQGEAAIALFDTGRLEEALAAARALVEQFPEHPLGWKMLALTLYRLNQHQASDTCLQRAHELIPDDRDILQVYAARLEAIGNHADAERVCRRLIEIDPAHAEGTRLLGVILMATDRVGEAEPFLLQAAQLTPQSALAWNSLGSLYLRLGRIEDAAQQFLRSLDCEPHGAATWSNLLFCLTHSENVEPDALLAAHRGFAEMFEAPFKAAWPHHTNTRELDRVLRIGFVSADLRRHAVANFLEPILTHLARDAGLRLYAYSNTVAPDAVSERLRTHFAVWRDVSELDNAAFTSLVKADEIDILIDLSGHTGYNRLPALALKPAPVQASWIGYPGTTGLTAIDYFFADRFWAPSGQFETQFTEKIVYLPAVAPFLPEQEAPPLNTLPALRNGYVTFGSFNRINKLQRNVIALWAQLLRAVPDARLKIAAMPADGGVEAQLSNWFAEEGIARERLDFHPRTSVAAYLQLHHEVDIALDTFPFGGLTTALQSLWMGVPTLTLTGRTLPGRSGATVMSHAGLERFVSSSAEDFAQRGATLAADLPALAELRARMRERCAASPMFQPAALAQNVSAALRTMWHRWCAGLPAVSFDTKQAGSVQHPRALSEKPIRLVCGTRGTREHFFEHSALGRSVEMNLQRQPGQVQVRLFDQNTLGLSTIYNVAIEEARQDPAILVFVHDDVWLTDLFWTDRIAEALAHYDIAGLAGNRRRVKGQVVWSMTGPNQPDDAQNLTGMVGHSKGFPPKGLTYYGPSGQECKLLDGLMLIVDSETLAKTGLRFDEQFNFHFYDLDFCRQAERRGLRMGTWPISAVHESAGQLGTGWAETAVLYLQKYGEYSDAIA</sequence>
<dbReference type="InterPro" id="IPR019734">
    <property type="entry name" value="TPR_rpt"/>
</dbReference>
<dbReference type="Gene3D" id="1.25.40.10">
    <property type="entry name" value="Tetratricopeptide repeat domain"/>
    <property type="match status" value="2"/>
</dbReference>
<dbReference type="Proteomes" id="UP000272778">
    <property type="component" value="Unassembled WGS sequence"/>
</dbReference>
<dbReference type="PANTHER" id="PTHR44835:SF1">
    <property type="entry name" value="PROTEIN O-GLCNAC TRANSFERASE"/>
    <property type="match status" value="1"/>
</dbReference>
<keyword evidence="11" id="KW-1185">Reference proteome</keyword>
<dbReference type="SUPFAM" id="SSF53448">
    <property type="entry name" value="Nucleotide-diphospho-sugar transferases"/>
    <property type="match status" value="1"/>
</dbReference>
<evidence type="ECO:0000313" key="10">
    <source>
        <dbReference type="EMBL" id="RQH06067.1"/>
    </source>
</evidence>
<dbReference type="EMBL" id="RQIS01000008">
    <property type="protein sequence ID" value="RQH06067.1"/>
    <property type="molecule type" value="Genomic_DNA"/>
</dbReference>
<evidence type="ECO:0000256" key="4">
    <source>
        <dbReference type="ARBA" id="ARBA00022676"/>
    </source>
</evidence>
<dbReference type="AlphaFoldDB" id="A0A3N6NC83"/>
<comment type="similarity">
    <text evidence="2">Belongs to the glycosyltransferase 41 family. O-GlcNAc transferase subfamily.</text>
</comment>
<dbReference type="SMART" id="SM00028">
    <property type="entry name" value="TPR"/>
    <property type="match status" value="4"/>
</dbReference>
<keyword evidence="6" id="KW-0677">Repeat</keyword>
<evidence type="ECO:0000313" key="11">
    <source>
        <dbReference type="Proteomes" id="UP000272778"/>
    </source>
</evidence>
<dbReference type="Gene3D" id="3.90.550.10">
    <property type="entry name" value="Spore Coat Polysaccharide Biosynthesis Protein SpsA, Chain A"/>
    <property type="match status" value="1"/>
</dbReference>
<feature type="domain" description="O-GlcNAc transferase C-terminal" evidence="9">
    <location>
        <begin position="322"/>
        <end position="484"/>
    </location>
</feature>
<name>A0A3N6NC83_9BURK</name>
<protein>
    <recommendedName>
        <fullName evidence="3">protein O-GlcNAc transferase</fullName>
        <ecNumber evidence="3">2.4.1.255</ecNumber>
    </recommendedName>
</protein>
<evidence type="ECO:0000256" key="5">
    <source>
        <dbReference type="ARBA" id="ARBA00022679"/>
    </source>
</evidence>
<feature type="domain" description="O-GlcNAc transferase C-terminal" evidence="9">
    <location>
        <begin position="504"/>
        <end position="682"/>
    </location>
</feature>
<evidence type="ECO:0000256" key="8">
    <source>
        <dbReference type="PROSITE-ProRule" id="PRU00339"/>
    </source>
</evidence>
<dbReference type="OrthoDB" id="101857at2"/>
<dbReference type="SUPFAM" id="SSF48452">
    <property type="entry name" value="TPR-like"/>
    <property type="match status" value="2"/>
</dbReference>
<dbReference type="Pfam" id="PF13432">
    <property type="entry name" value="TPR_16"/>
    <property type="match status" value="2"/>
</dbReference>
<accession>A0A3N6NC83</accession>